<dbReference type="InterPro" id="IPR011907">
    <property type="entry name" value="RNase_III"/>
</dbReference>
<evidence type="ECO:0000256" key="4">
    <source>
        <dbReference type="ARBA" id="ARBA00022722"/>
    </source>
</evidence>
<comment type="subunit">
    <text evidence="8">Homodimer.</text>
</comment>
<keyword evidence="8" id="KW-0460">Magnesium</keyword>
<dbReference type="InterPro" id="IPR036389">
    <property type="entry name" value="RNase_III_sf"/>
</dbReference>
<dbReference type="GO" id="GO:0046872">
    <property type="term" value="F:metal ion binding"/>
    <property type="evidence" value="ECO:0007669"/>
    <property type="project" value="UniProtKB-KW"/>
</dbReference>
<dbReference type="InterPro" id="IPR014720">
    <property type="entry name" value="dsRBD_dom"/>
</dbReference>
<comment type="function">
    <text evidence="8">Digests double-stranded RNA. Involved in the processing of primary rRNA transcript to yield the immediate precursors to the large and small rRNAs (23S and 16S). Processes some mRNAs, and tRNAs when they are encoded in the rRNA operon. Processes pre-crRNA and tracrRNA of type II CRISPR loci if present in the organism.</text>
</comment>
<keyword evidence="8" id="KW-0698">rRNA processing</keyword>
<dbReference type="CDD" id="cd10845">
    <property type="entry name" value="DSRM_RNAse_III_family"/>
    <property type="match status" value="1"/>
</dbReference>
<dbReference type="SUPFAM" id="SSF69065">
    <property type="entry name" value="RNase III domain-like"/>
    <property type="match status" value="1"/>
</dbReference>
<keyword evidence="12" id="KW-1185">Reference proteome</keyword>
<evidence type="ECO:0000256" key="5">
    <source>
        <dbReference type="ARBA" id="ARBA00022759"/>
    </source>
</evidence>
<dbReference type="EMBL" id="AP027080">
    <property type="protein sequence ID" value="BDU74972.1"/>
    <property type="molecule type" value="Genomic_DNA"/>
</dbReference>
<name>A0AA48GVS4_9BACT</name>
<dbReference type="GO" id="GO:0004525">
    <property type="term" value="F:ribonuclease III activity"/>
    <property type="evidence" value="ECO:0007669"/>
    <property type="project" value="UniProtKB-UniRule"/>
</dbReference>
<proteinExistence type="inferred from homology"/>
<dbReference type="SMART" id="SM00358">
    <property type="entry name" value="DSRM"/>
    <property type="match status" value="1"/>
</dbReference>
<dbReference type="PROSITE" id="PS00517">
    <property type="entry name" value="RNASE_3_1"/>
    <property type="match status" value="1"/>
</dbReference>
<dbReference type="PANTHER" id="PTHR11207:SF0">
    <property type="entry name" value="RIBONUCLEASE 3"/>
    <property type="match status" value="1"/>
</dbReference>
<dbReference type="PROSITE" id="PS50137">
    <property type="entry name" value="DS_RBD"/>
    <property type="match status" value="1"/>
</dbReference>
<feature type="active site" evidence="8">
    <location>
        <position position="118"/>
    </location>
</feature>
<evidence type="ECO:0000313" key="11">
    <source>
        <dbReference type="EMBL" id="BDU74972.1"/>
    </source>
</evidence>
<dbReference type="HAMAP" id="MF_00104">
    <property type="entry name" value="RNase_III"/>
    <property type="match status" value="1"/>
</dbReference>
<dbReference type="GO" id="GO:0006397">
    <property type="term" value="P:mRNA processing"/>
    <property type="evidence" value="ECO:0007669"/>
    <property type="project" value="UniProtKB-UniRule"/>
</dbReference>
<protein>
    <recommendedName>
        <fullName evidence="8">Ribonuclease 3</fullName>
        <ecNumber evidence="8">3.1.26.3</ecNumber>
    </recommendedName>
    <alternativeName>
        <fullName evidence="8">Ribonuclease III</fullName>
        <shortName evidence="8">RNase III</shortName>
    </alternativeName>
</protein>
<keyword evidence="8" id="KW-0699">rRNA-binding</keyword>
<feature type="binding site" evidence="8">
    <location>
        <position position="44"/>
    </location>
    <ligand>
        <name>Mg(2+)</name>
        <dbReference type="ChEBI" id="CHEBI:18420"/>
    </ligand>
</feature>
<dbReference type="Pfam" id="PF00035">
    <property type="entry name" value="dsrm"/>
    <property type="match status" value="1"/>
</dbReference>
<feature type="binding site" evidence="8">
    <location>
        <position position="115"/>
    </location>
    <ligand>
        <name>Mg(2+)</name>
        <dbReference type="ChEBI" id="CHEBI:18420"/>
    </ligand>
</feature>
<dbReference type="EC" id="3.1.26.3" evidence="8"/>
<dbReference type="SUPFAM" id="SSF54768">
    <property type="entry name" value="dsRNA-binding domain-like"/>
    <property type="match status" value="1"/>
</dbReference>
<gene>
    <name evidence="8 11" type="primary">rnc</name>
    <name evidence="11" type="ORF">METEAL_41460</name>
</gene>
<organism evidence="11 12">
    <name type="scientific">Mesoterricola silvestris</name>
    <dbReference type="NCBI Taxonomy" id="2927979"/>
    <lineage>
        <taxon>Bacteria</taxon>
        <taxon>Pseudomonadati</taxon>
        <taxon>Acidobacteriota</taxon>
        <taxon>Holophagae</taxon>
        <taxon>Holophagales</taxon>
        <taxon>Holophagaceae</taxon>
        <taxon>Mesoterricola</taxon>
    </lineage>
</organism>
<dbReference type="GO" id="GO:0010468">
    <property type="term" value="P:regulation of gene expression"/>
    <property type="evidence" value="ECO:0007669"/>
    <property type="project" value="TreeGrafter"/>
</dbReference>
<dbReference type="InterPro" id="IPR000999">
    <property type="entry name" value="RNase_III_dom"/>
</dbReference>
<feature type="active site" evidence="8">
    <location>
        <position position="48"/>
    </location>
</feature>
<evidence type="ECO:0000256" key="7">
    <source>
        <dbReference type="ARBA" id="ARBA00022884"/>
    </source>
</evidence>
<dbReference type="Proteomes" id="UP001238179">
    <property type="component" value="Chromosome"/>
</dbReference>
<dbReference type="Pfam" id="PF00636">
    <property type="entry name" value="Ribonuclease_3"/>
    <property type="match status" value="1"/>
</dbReference>
<dbReference type="KEGG" id="msil:METEAL_41460"/>
<keyword evidence="3 8" id="KW-0507">mRNA processing</keyword>
<dbReference type="AlphaFoldDB" id="A0AA48GVS4"/>
<dbReference type="Gene3D" id="1.10.1520.10">
    <property type="entry name" value="Ribonuclease III domain"/>
    <property type="match status" value="1"/>
</dbReference>
<dbReference type="GO" id="GO:0005737">
    <property type="term" value="C:cytoplasm"/>
    <property type="evidence" value="ECO:0007669"/>
    <property type="project" value="UniProtKB-SubCell"/>
</dbReference>
<comment type="similarity">
    <text evidence="2">Belongs to the ribonuclease III family.</text>
</comment>
<dbReference type="GO" id="GO:0006364">
    <property type="term" value="P:rRNA processing"/>
    <property type="evidence" value="ECO:0007669"/>
    <property type="project" value="UniProtKB-UniRule"/>
</dbReference>
<evidence type="ECO:0000256" key="8">
    <source>
        <dbReference type="HAMAP-Rule" id="MF_00104"/>
    </source>
</evidence>
<evidence type="ECO:0000256" key="3">
    <source>
        <dbReference type="ARBA" id="ARBA00022664"/>
    </source>
</evidence>
<evidence type="ECO:0000256" key="1">
    <source>
        <dbReference type="ARBA" id="ARBA00000109"/>
    </source>
</evidence>
<comment type="catalytic activity">
    <reaction evidence="1 8">
        <text>Endonucleolytic cleavage to 5'-phosphomonoester.</text>
        <dbReference type="EC" id="3.1.26.3"/>
    </reaction>
</comment>
<evidence type="ECO:0000256" key="6">
    <source>
        <dbReference type="ARBA" id="ARBA00022801"/>
    </source>
</evidence>
<keyword evidence="8" id="KW-0963">Cytoplasm</keyword>
<dbReference type="PANTHER" id="PTHR11207">
    <property type="entry name" value="RIBONUCLEASE III"/>
    <property type="match status" value="1"/>
</dbReference>
<dbReference type="CDD" id="cd00593">
    <property type="entry name" value="RIBOc"/>
    <property type="match status" value="1"/>
</dbReference>
<keyword evidence="8" id="KW-0819">tRNA processing</keyword>
<keyword evidence="8" id="KW-0479">Metal-binding</keyword>
<keyword evidence="4 8" id="KW-0540">Nuclease</keyword>
<evidence type="ECO:0000256" key="2">
    <source>
        <dbReference type="ARBA" id="ARBA00010183"/>
    </source>
</evidence>
<accession>A0AA48GVS4</accession>
<comment type="cofactor">
    <cofactor evidence="8">
        <name>Mg(2+)</name>
        <dbReference type="ChEBI" id="CHEBI:18420"/>
    </cofactor>
</comment>
<evidence type="ECO:0000259" key="9">
    <source>
        <dbReference type="PROSITE" id="PS50137"/>
    </source>
</evidence>
<evidence type="ECO:0000313" key="12">
    <source>
        <dbReference type="Proteomes" id="UP001238179"/>
    </source>
</evidence>
<dbReference type="RefSeq" id="WP_316413653.1">
    <property type="nucleotide sequence ID" value="NZ_AP027080.1"/>
</dbReference>
<comment type="subcellular location">
    <subcellularLocation>
        <location evidence="8">Cytoplasm</location>
    </subcellularLocation>
</comment>
<dbReference type="Gene3D" id="3.30.160.20">
    <property type="match status" value="1"/>
</dbReference>
<feature type="binding site" evidence="8">
    <location>
        <position position="118"/>
    </location>
    <ligand>
        <name>Mg(2+)</name>
        <dbReference type="ChEBI" id="CHEBI:18420"/>
    </ligand>
</feature>
<dbReference type="GO" id="GO:0008033">
    <property type="term" value="P:tRNA processing"/>
    <property type="evidence" value="ECO:0007669"/>
    <property type="project" value="UniProtKB-KW"/>
</dbReference>
<reference evidence="12" key="1">
    <citation type="journal article" date="2023" name="Int. J. Syst. Evol. Microbiol.">
        <title>Mesoterricola silvestris gen. nov., sp. nov., Mesoterricola sediminis sp. nov., Geothrix oryzae sp. nov., Geothrix edaphica sp. nov., Geothrix rubra sp. nov., and Geothrix limicola sp. nov., six novel members of Acidobacteriota isolated from soils.</title>
        <authorList>
            <person name="Itoh H."/>
            <person name="Sugisawa Y."/>
            <person name="Mise K."/>
            <person name="Xu Z."/>
            <person name="Kuniyasu M."/>
            <person name="Ushijima N."/>
            <person name="Kawano K."/>
            <person name="Kobayashi E."/>
            <person name="Shiratori Y."/>
            <person name="Masuda Y."/>
            <person name="Senoo K."/>
        </authorList>
    </citation>
    <scope>NUCLEOTIDE SEQUENCE [LARGE SCALE GENOMIC DNA]</scope>
    <source>
        <strain evidence="12">W79</strain>
    </source>
</reference>
<feature type="domain" description="RNase III" evidence="10">
    <location>
        <begin position="8"/>
        <end position="129"/>
    </location>
</feature>
<dbReference type="SMART" id="SM00535">
    <property type="entry name" value="RIBOc"/>
    <property type="match status" value="1"/>
</dbReference>
<feature type="domain" description="DRBM" evidence="9">
    <location>
        <begin position="163"/>
        <end position="231"/>
    </location>
</feature>
<dbReference type="GO" id="GO:0003725">
    <property type="term" value="F:double-stranded RNA binding"/>
    <property type="evidence" value="ECO:0007669"/>
    <property type="project" value="TreeGrafter"/>
</dbReference>
<dbReference type="GO" id="GO:0019843">
    <property type="term" value="F:rRNA binding"/>
    <property type="evidence" value="ECO:0007669"/>
    <property type="project" value="UniProtKB-KW"/>
</dbReference>
<keyword evidence="7 8" id="KW-0694">RNA-binding</keyword>
<sequence>MKRTGRTPTPLEDRLGYVFRDEALLRTALTPPSSGLTPDNQRLEFLGDSILDLCVSLLAYREHPTWPEGSLSKLRGLLVCTDALHAWAGDLGVALETGPRSPRKGGANLRNALADAMEALLAAVFLDLQASGFTALDGVLAIVERRFLEEIRAAYLGIWESKDHKTTLQERGAALGLPPPQYELVERLGPDHAPSFTVRAGMGGFEAVGRAGTLKRAQMEAARLLLAALPPGAKPPS</sequence>
<keyword evidence="6 8" id="KW-0378">Hydrolase</keyword>
<keyword evidence="5 8" id="KW-0255">Endonuclease</keyword>
<evidence type="ECO:0000259" key="10">
    <source>
        <dbReference type="PROSITE" id="PS50142"/>
    </source>
</evidence>
<dbReference type="PROSITE" id="PS50142">
    <property type="entry name" value="RNASE_3_2"/>
    <property type="match status" value="1"/>
</dbReference>